<evidence type="ECO:0000256" key="10">
    <source>
        <dbReference type="ARBA" id="ARBA00049144"/>
    </source>
</evidence>
<evidence type="ECO:0000313" key="12">
    <source>
        <dbReference type="EMBL" id="SVC00192.1"/>
    </source>
</evidence>
<dbReference type="Pfam" id="PF00291">
    <property type="entry name" value="PALP"/>
    <property type="match status" value="1"/>
</dbReference>
<dbReference type="GO" id="GO:0006567">
    <property type="term" value="P:L-threonine catabolic process"/>
    <property type="evidence" value="ECO:0007669"/>
    <property type="project" value="TreeGrafter"/>
</dbReference>
<evidence type="ECO:0000256" key="1">
    <source>
        <dbReference type="ARBA" id="ARBA00001933"/>
    </source>
</evidence>
<dbReference type="CDD" id="cd01563">
    <property type="entry name" value="Thr-synth_1"/>
    <property type="match status" value="1"/>
</dbReference>
<keyword evidence="8" id="KW-0663">Pyridoxal phosphate</keyword>
<dbReference type="InterPro" id="IPR036052">
    <property type="entry name" value="TrpB-like_PALP_sf"/>
</dbReference>
<dbReference type="NCBIfam" id="TIGR00260">
    <property type="entry name" value="thrC"/>
    <property type="match status" value="1"/>
</dbReference>
<sequence>MLTVGAEKITVSGACRLYNHKNVPNCMIDGVLKRYREYLPITKNTPIFTIGEGGTPLVESANLSDSIDCASLHFKLEGCNPTGSFKDRGMVVAVAKALERGVKSIACASTGNTSASAAAYGAYCGLKTTLIVPKGNVARGKLAQAVAYGAHIAMVDGSFDRALEIARELCIKHPIELVNSINPNRIEGQKTAAFQIIEDLGDAPDHLFIPVGNAGNIVAYWKGFVESRRREDSKKLPVLNGYQAEGAAPIVTGKPVDFPETVASAIRIGNPASWEKAVSARDESGGNIGSVTDDEILAAYRLLASKEGVFCEPASAASVAGLLKQARNGVDFSSKKIVCVLTGNGLKDPDIANEIEPASIGEYSAELESVEEALSLA</sequence>
<proteinExistence type="inferred from homology"/>
<comment type="catalytic activity">
    <reaction evidence="10">
        <text>O-phospho-L-homoserine + H2O = L-threonine + phosphate</text>
        <dbReference type="Rhea" id="RHEA:10840"/>
        <dbReference type="ChEBI" id="CHEBI:15377"/>
        <dbReference type="ChEBI" id="CHEBI:43474"/>
        <dbReference type="ChEBI" id="CHEBI:57590"/>
        <dbReference type="ChEBI" id="CHEBI:57926"/>
        <dbReference type="EC" id="4.2.3.1"/>
    </reaction>
</comment>
<dbReference type="PANTHER" id="PTHR48078">
    <property type="entry name" value="THREONINE DEHYDRATASE, MITOCHONDRIAL-RELATED"/>
    <property type="match status" value="1"/>
</dbReference>
<gene>
    <name evidence="12" type="ORF">METZ01_LOCUS253046</name>
</gene>
<protein>
    <recommendedName>
        <fullName evidence="5">Threonine synthase</fullName>
        <ecNumber evidence="4">4.2.3.1</ecNumber>
    </recommendedName>
</protein>
<evidence type="ECO:0000256" key="6">
    <source>
        <dbReference type="ARBA" id="ARBA00022605"/>
    </source>
</evidence>
<evidence type="ECO:0000259" key="11">
    <source>
        <dbReference type="Pfam" id="PF00291"/>
    </source>
</evidence>
<dbReference type="GO" id="GO:0003941">
    <property type="term" value="F:L-serine ammonia-lyase activity"/>
    <property type="evidence" value="ECO:0007669"/>
    <property type="project" value="TreeGrafter"/>
</dbReference>
<dbReference type="InterPro" id="IPR001926">
    <property type="entry name" value="TrpB-like_PALP"/>
</dbReference>
<dbReference type="InterPro" id="IPR000634">
    <property type="entry name" value="Ser/Thr_deHydtase_PyrdxlP-BS"/>
</dbReference>
<organism evidence="12">
    <name type="scientific">marine metagenome</name>
    <dbReference type="NCBI Taxonomy" id="408172"/>
    <lineage>
        <taxon>unclassified sequences</taxon>
        <taxon>metagenomes</taxon>
        <taxon>ecological metagenomes</taxon>
    </lineage>
</organism>
<dbReference type="AlphaFoldDB" id="A0A382ILP9"/>
<dbReference type="InterPro" id="IPR050147">
    <property type="entry name" value="Ser/Thr_Dehydratase"/>
</dbReference>
<dbReference type="UniPathway" id="UPA00050">
    <property type="reaction ID" value="UER00065"/>
</dbReference>
<dbReference type="PIRSF" id="PIRSF038945">
    <property type="entry name" value="Thr_synthase"/>
    <property type="match status" value="1"/>
</dbReference>
<evidence type="ECO:0000256" key="7">
    <source>
        <dbReference type="ARBA" id="ARBA00022697"/>
    </source>
</evidence>
<dbReference type="PROSITE" id="PS00165">
    <property type="entry name" value="DEHYDRATASE_SER_THR"/>
    <property type="match status" value="1"/>
</dbReference>
<dbReference type="SUPFAM" id="SSF53686">
    <property type="entry name" value="Tryptophan synthase beta subunit-like PLP-dependent enzymes"/>
    <property type="match status" value="1"/>
</dbReference>
<dbReference type="GO" id="GO:0009097">
    <property type="term" value="P:isoleucine biosynthetic process"/>
    <property type="evidence" value="ECO:0007669"/>
    <property type="project" value="TreeGrafter"/>
</dbReference>
<evidence type="ECO:0000256" key="9">
    <source>
        <dbReference type="ARBA" id="ARBA00023239"/>
    </source>
</evidence>
<evidence type="ECO:0000256" key="3">
    <source>
        <dbReference type="ARBA" id="ARBA00005517"/>
    </source>
</evidence>
<keyword evidence="9" id="KW-0456">Lyase</keyword>
<reference evidence="12" key="1">
    <citation type="submission" date="2018-05" db="EMBL/GenBank/DDBJ databases">
        <authorList>
            <person name="Lanie J.A."/>
            <person name="Ng W.-L."/>
            <person name="Kazmierczak K.M."/>
            <person name="Andrzejewski T.M."/>
            <person name="Davidsen T.M."/>
            <person name="Wayne K.J."/>
            <person name="Tettelin H."/>
            <person name="Glass J.I."/>
            <person name="Rusch D."/>
            <person name="Podicherti R."/>
            <person name="Tsui H.-C.T."/>
            <person name="Winkler M.E."/>
        </authorList>
    </citation>
    <scope>NUCLEOTIDE SEQUENCE</scope>
</reference>
<dbReference type="GO" id="GO:0009088">
    <property type="term" value="P:threonine biosynthetic process"/>
    <property type="evidence" value="ECO:0007669"/>
    <property type="project" value="UniProtKB-UniPathway"/>
</dbReference>
<dbReference type="FunFam" id="3.40.50.1100:FF:000014">
    <property type="entry name" value="Threonine synthase"/>
    <property type="match status" value="1"/>
</dbReference>
<dbReference type="Gene3D" id="3.40.50.1100">
    <property type="match status" value="2"/>
</dbReference>
<keyword evidence="6" id="KW-0028">Amino-acid biosynthesis</keyword>
<accession>A0A382ILP9</accession>
<evidence type="ECO:0000256" key="2">
    <source>
        <dbReference type="ARBA" id="ARBA00004979"/>
    </source>
</evidence>
<feature type="domain" description="Tryptophan synthase beta chain-like PALP" evidence="11">
    <location>
        <begin position="50"/>
        <end position="343"/>
    </location>
</feature>
<dbReference type="EMBL" id="UINC01067983">
    <property type="protein sequence ID" value="SVC00192.1"/>
    <property type="molecule type" value="Genomic_DNA"/>
</dbReference>
<dbReference type="PANTHER" id="PTHR48078:SF6">
    <property type="entry name" value="L-THREONINE DEHYDRATASE CATABOLIC TDCB"/>
    <property type="match status" value="1"/>
</dbReference>
<evidence type="ECO:0000256" key="8">
    <source>
        <dbReference type="ARBA" id="ARBA00022898"/>
    </source>
</evidence>
<comment type="cofactor">
    <cofactor evidence="1">
        <name>pyridoxal 5'-phosphate</name>
        <dbReference type="ChEBI" id="CHEBI:597326"/>
    </cofactor>
</comment>
<dbReference type="GO" id="GO:0030170">
    <property type="term" value="F:pyridoxal phosphate binding"/>
    <property type="evidence" value="ECO:0007669"/>
    <property type="project" value="InterPro"/>
</dbReference>
<evidence type="ECO:0000256" key="4">
    <source>
        <dbReference type="ARBA" id="ARBA00013028"/>
    </source>
</evidence>
<comment type="pathway">
    <text evidence="2">Amino-acid biosynthesis; L-threonine biosynthesis; L-threonine from L-aspartate: step 5/5.</text>
</comment>
<dbReference type="InterPro" id="IPR026260">
    <property type="entry name" value="Thr_Synthase_bac/arc"/>
</dbReference>
<dbReference type="GO" id="GO:0006565">
    <property type="term" value="P:L-serine catabolic process"/>
    <property type="evidence" value="ECO:0007669"/>
    <property type="project" value="TreeGrafter"/>
</dbReference>
<dbReference type="EC" id="4.2.3.1" evidence="4"/>
<comment type="similarity">
    <text evidence="3">Belongs to the threonine synthase family.</text>
</comment>
<evidence type="ECO:0000256" key="5">
    <source>
        <dbReference type="ARBA" id="ARBA00018679"/>
    </source>
</evidence>
<dbReference type="InterPro" id="IPR004450">
    <property type="entry name" value="Thr_synthase-like"/>
</dbReference>
<keyword evidence="7" id="KW-0791">Threonine biosynthesis</keyword>
<name>A0A382ILP9_9ZZZZ</name>
<dbReference type="GO" id="GO:0004794">
    <property type="term" value="F:threonine deaminase activity"/>
    <property type="evidence" value="ECO:0007669"/>
    <property type="project" value="TreeGrafter"/>
</dbReference>
<dbReference type="GO" id="GO:0004795">
    <property type="term" value="F:threonine synthase activity"/>
    <property type="evidence" value="ECO:0007669"/>
    <property type="project" value="UniProtKB-EC"/>
</dbReference>